<feature type="domain" description="Protein kinase" evidence="10">
    <location>
        <begin position="208"/>
        <end position="477"/>
    </location>
</feature>
<keyword evidence="12" id="KW-1185">Reference proteome</keyword>
<feature type="compositionally biased region" description="Basic and acidic residues" evidence="9">
    <location>
        <begin position="580"/>
        <end position="624"/>
    </location>
</feature>
<evidence type="ECO:0000259" key="10">
    <source>
        <dbReference type="PROSITE" id="PS50011"/>
    </source>
</evidence>
<evidence type="ECO:0000313" key="11">
    <source>
        <dbReference type="EMBL" id="CAH0374389.1"/>
    </source>
</evidence>
<feature type="compositionally biased region" description="Basic and acidic residues" evidence="9">
    <location>
        <begin position="541"/>
        <end position="572"/>
    </location>
</feature>
<dbReference type="EMBL" id="CAKKNE010000004">
    <property type="protein sequence ID" value="CAH0374389.1"/>
    <property type="molecule type" value="Genomic_DNA"/>
</dbReference>
<feature type="region of interest" description="Disordered" evidence="9">
    <location>
        <begin position="671"/>
        <end position="701"/>
    </location>
</feature>
<evidence type="ECO:0000256" key="5">
    <source>
        <dbReference type="ARBA" id="ARBA00023193"/>
    </source>
</evidence>
<keyword evidence="1" id="KW-0808">Transferase</keyword>
<comment type="similarity">
    <text evidence="6">Belongs to the protein kinase superfamily. Ser/Thr protein kinase family. GCN2 subfamily.</text>
</comment>
<feature type="coiled-coil region" evidence="8">
    <location>
        <begin position="170"/>
        <end position="197"/>
    </location>
</feature>
<accession>A0A8J2SWT0</accession>
<evidence type="ECO:0000256" key="1">
    <source>
        <dbReference type="ARBA" id="ARBA00022679"/>
    </source>
</evidence>
<keyword evidence="8" id="KW-0175">Coiled coil</keyword>
<dbReference type="CDD" id="cd00180">
    <property type="entry name" value="PKc"/>
    <property type="match status" value="1"/>
</dbReference>
<keyword evidence="5" id="KW-0652">Protein synthesis inhibitor</keyword>
<feature type="region of interest" description="Disordered" evidence="9">
    <location>
        <begin position="646"/>
        <end position="665"/>
    </location>
</feature>
<comment type="caution">
    <text evidence="11">The sequence shown here is derived from an EMBL/GenBank/DDBJ whole genome shotgun (WGS) entry which is preliminary data.</text>
</comment>
<dbReference type="SUPFAM" id="SSF56112">
    <property type="entry name" value="Protein kinase-like (PK-like)"/>
    <property type="match status" value="1"/>
</dbReference>
<dbReference type="PROSITE" id="PS00108">
    <property type="entry name" value="PROTEIN_KINASE_ST"/>
    <property type="match status" value="1"/>
</dbReference>
<evidence type="ECO:0000256" key="6">
    <source>
        <dbReference type="ARBA" id="ARBA00037982"/>
    </source>
</evidence>
<evidence type="ECO:0000256" key="3">
    <source>
        <dbReference type="ARBA" id="ARBA00022777"/>
    </source>
</evidence>
<evidence type="ECO:0000256" key="2">
    <source>
        <dbReference type="ARBA" id="ARBA00022741"/>
    </source>
</evidence>
<dbReference type="GO" id="GO:0004672">
    <property type="term" value="F:protein kinase activity"/>
    <property type="evidence" value="ECO:0007669"/>
    <property type="project" value="InterPro"/>
</dbReference>
<evidence type="ECO:0000256" key="4">
    <source>
        <dbReference type="ARBA" id="ARBA00022840"/>
    </source>
</evidence>
<feature type="binding site" evidence="7">
    <location>
        <position position="237"/>
    </location>
    <ligand>
        <name>ATP</name>
        <dbReference type="ChEBI" id="CHEBI:30616"/>
    </ligand>
</feature>
<proteinExistence type="inferred from homology"/>
<gene>
    <name evidence="11" type="ORF">PECAL_4P16670</name>
</gene>
<keyword evidence="4 7" id="KW-0067">ATP-binding</keyword>
<dbReference type="Gene3D" id="1.10.510.10">
    <property type="entry name" value="Transferase(Phosphotransferase) domain 1"/>
    <property type="match status" value="1"/>
</dbReference>
<protein>
    <recommendedName>
        <fullName evidence="10">Protein kinase domain-containing protein</fullName>
    </recommendedName>
</protein>
<evidence type="ECO:0000313" key="12">
    <source>
        <dbReference type="Proteomes" id="UP000789595"/>
    </source>
</evidence>
<dbReference type="Pfam" id="PF00069">
    <property type="entry name" value="Pkinase"/>
    <property type="match status" value="1"/>
</dbReference>
<dbReference type="GO" id="GO:0005737">
    <property type="term" value="C:cytoplasm"/>
    <property type="evidence" value="ECO:0007669"/>
    <property type="project" value="TreeGrafter"/>
</dbReference>
<dbReference type="GO" id="GO:0005524">
    <property type="term" value="F:ATP binding"/>
    <property type="evidence" value="ECO:0007669"/>
    <property type="project" value="UniProtKB-UniRule"/>
</dbReference>
<evidence type="ECO:0000256" key="9">
    <source>
        <dbReference type="SAM" id="MobiDB-lite"/>
    </source>
</evidence>
<dbReference type="InterPro" id="IPR000719">
    <property type="entry name" value="Prot_kinase_dom"/>
</dbReference>
<organism evidence="11 12">
    <name type="scientific">Pelagomonas calceolata</name>
    <dbReference type="NCBI Taxonomy" id="35677"/>
    <lineage>
        <taxon>Eukaryota</taxon>
        <taxon>Sar</taxon>
        <taxon>Stramenopiles</taxon>
        <taxon>Ochrophyta</taxon>
        <taxon>Pelagophyceae</taxon>
        <taxon>Pelagomonadales</taxon>
        <taxon>Pelagomonadaceae</taxon>
        <taxon>Pelagomonas</taxon>
    </lineage>
</organism>
<dbReference type="GO" id="GO:0017148">
    <property type="term" value="P:negative regulation of translation"/>
    <property type="evidence" value="ECO:0007669"/>
    <property type="project" value="UniProtKB-KW"/>
</dbReference>
<evidence type="ECO:0000256" key="8">
    <source>
        <dbReference type="SAM" id="Coils"/>
    </source>
</evidence>
<dbReference type="Proteomes" id="UP000789595">
    <property type="component" value="Unassembled WGS sequence"/>
</dbReference>
<name>A0A8J2SWT0_9STRA</name>
<dbReference type="InterPro" id="IPR050339">
    <property type="entry name" value="CC_SR_Kinase"/>
</dbReference>
<dbReference type="AlphaFoldDB" id="A0A8J2SWT0"/>
<keyword evidence="3" id="KW-0418">Kinase</keyword>
<dbReference type="PROSITE" id="PS50011">
    <property type="entry name" value="PROTEIN_KINASE_DOM"/>
    <property type="match status" value="1"/>
</dbReference>
<feature type="compositionally biased region" description="Basic and acidic residues" evidence="9">
    <location>
        <begin position="498"/>
        <end position="533"/>
    </location>
</feature>
<dbReference type="InterPro" id="IPR011009">
    <property type="entry name" value="Kinase-like_dom_sf"/>
</dbReference>
<dbReference type="InterPro" id="IPR008271">
    <property type="entry name" value="Ser/Thr_kinase_AS"/>
</dbReference>
<reference evidence="11" key="1">
    <citation type="submission" date="2021-11" db="EMBL/GenBank/DDBJ databases">
        <authorList>
            <consortium name="Genoscope - CEA"/>
            <person name="William W."/>
        </authorList>
    </citation>
    <scope>NUCLEOTIDE SEQUENCE</scope>
</reference>
<dbReference type="GO" id="GO:0005634">
    <property type="term" value="C:nucleus"/>
    <property type="evidence" value="ECO:0007669"/>
    <property type="project" value="TreeGrafter"/>
</dbReference>
<evidence type="ECO:0000256" key="7">
    <source>
        <dbReference type="PROSITE-ProRule" id="PRU10141"/>
    </source>
</evidence>
<dbReference type="PANTHER" id="PTHR11042">
    <property type="entry name" value="EUKARYOTIC TRANSLATION INITIATION FACTOR 2-ALPHA KINASE EIF2-ALPHA KINASE -RELATED"/>
    <property type="match status" value="1"/>
</dbReference>
<dbReference type="PROSITE" id="PS00107">
    <property type="entry name" value="PROTEIN_KINASE_ATP"/>
    <property type="match status" value="1"/>
</dbReference>
<feature type="region of interest" description="Disordered" evidence="9">
    <location>
        <begin position="486"/>
        <end position="624"/>
    </location>
</feature>
<feature type="compositionally biased region" description="Acidic residues" evidence="9">
    <location>
        <begin position="486"/>
        <end position="497"/>
    </location>
</feature>
<dbReference type="SMART" id="SM00220">
    <property type="entry name" value="S_TKc"/>
    <property type="match status" value="1"/>
</dbReference>
<keyword evidence="2 7" id="KW-0547">Nucleotide-binding</keyword>
<sequence>MAVEVAATSLAVGLATALNSAVRGATGKSIAQNCSSLLNKVRSKVLGTVVDVKAKQLADDAWKKAEDRITGLERNERLAFSQRLAALGKTLWNLEANPIVEDEGVKGALDGLRGSLERAVEGTDDAAARGRASTDIQGYAQNLSIAMTAASAKRSDASAAASANRSASFHAETTDGINELNAKIDALQMNEAAIQDQYVYDPYDSDDDQEASLLGWGSFGSTHKMRNEEDGCVYAVKLINIKRAGTGVEKLREEAARLSMLNHPNIVRYFTAFRFKKNKFFAIVMELLKGGSLLERLQRVSGPLTSGQRPREAQTEQWARQVASALAHMHARRMQHRDLKPDNVLFDEHQNARVIDVGLAVVVVAKSKVSSRGGANKVGALMYQSPEKAQGRAYDGKDDVWALGCMLGGAVTGKLVEARSTGVFALDPEAVKAFVKETNAASARFGCLVTTMLAKNPMVRPAAQGVEWALATGASVFAGGAAIVEEEEEEDEEDEAEAEQRRRAAEAEAARERRQRLAAEAEAKAAEERRQRLAAEAQAAEAERKLRAAEAAAEEKKRREAAKAAEEKRQREAAAAAAAERARAELRAVRDDAARRERARAAAKAAEAERRRRAEAKVAEERRQRLAAEAQAAEAEWKLRAAERRAAAAEAAADEEERARNSARLRREAEALWAEEDRQRRQREAAEAAENQRKAEIRENQRKAITRGVAALVTGGLSELYYQNK</sequence>
<dbReference type="InterPro" id="IPR017441">
    <property type="entry name" value="Protein_kinase_ATP_BS"/>
</dbReference>
<dbReference type="OrthoDB" id="4062651at2759"/>